<dbReference type="EMBL" id="JACKTI010000029">
    <property type="protein sequence ID" value="MCV7023618.1"/>
    <property type="molecule type" value="Genomic_DNA"/>
</dbReference>
<dbReference type="RefSeq" id="WP_067387578.1">
    <property type="nucleotide sequence ID" value="NZ_BCTA01000013.1"/>
</dbReference>
<evidence type="ECO:0000313" key="1">
    <source>
        <dbReference type="EMBL" id="GAT07740.1"/>
    </source>
</evidence>
<name>A0AAW5SHT9_MYCNV</name>
<evidence type="ECO:0000313" key="4">
    <source>
        <dbReference type="Proteomes" id="UP001207528"/>
    </source>
</evidence>
<dbReference type="Proteomes" id="UP001207528">
    <property type="component" value="Unassembled WGS sequence"/>
</dbReference>
<accession>A0AAW5SHT9</accession>
<evidence type="ECO:0008006" key="5">
    <source>
        <dbReference type="Google" id="ProtNLM"/>
    </source>
</evidence>
<reference evidence="1 3" key="1">
    <citation type="journal article" date="2016" name="Genome Announc.">
        <title>Draft Genome Sequences of Five Rapidly Growing Mycobacterium Species, M. thermoresistibile, M. fortuitum subsp. acetamidolyticum, M. canariasense, M. brisbanense, and M. novocastrense.</title>
        <authorList>
            <person name="Katahira K."/>
            <person name="Ogura Y."/>
            <person name="Gotoh Y."/>
            <person name="Hayashi T."/>
        </authorList>
    </citation>
    <scope>NUCLEOTIDE SEQUENCE [LARGE SCALE GENOMIC DNA]</scope>
    <source>
        <strain evidence="1 3">JCM18114</strain>
    </source>
</reference>
<gene>
    <name evidence="2" type="ORF">H7I77_09690</name>
    <name evidence="1" type="ORF">RMCN_0873</name>
</gene>
<keyword evidence="3" id="KW-1185">Reference proteome</keyword>
<protein>
    <recommendedName>
        <fullName evidence="5">N-acetyltransferase domain-containing protein</fullName>
    </recommendedName>
</protein>
<comment type="caution">
    <text evidence="2">The sequence shown here is derived from an EMBL/GenBank/DDBJ whole genome shotgun (WGS) entry which is preliminary data.</text>
</comment>
<sequence length="241" mass="26153">MDSISLADFTRDLDAYTPATNEGDTLEFVAPRLHYASQDSNRQLSCCLDWRADVQLAVAEAHATAPDISVGYVDFLILQLGQQPAAQVLDEYPGAARFGQLFDGEWLAPDIDEQGPFAAAGSIDVVLIVVDVCIDSAARGHNIGAWAVSEVIATMLPTSAGMAVMSPDVSRSTAETVERVNRYWRLAGLQPIDGHPGFLGQATAFTHLDAARRALADVRDTTFRVPVAELRARVERNDVRR</sequence>
<proteinExistence type="predicted"/>
<reference evidence="2" key="3">
    <citation type="journal article" date="2022" name="BMC Genomics">
        <title>Comparative genome analysis of mycobacteria focusing on tRNA and non-coding RNA.</title>
        <authorList>
            <person name="Behra P.R.K."/>
            <person name="Pettersson B.M.F."/>
            <person name="Ramesh M."/>
            <person name="Das S."/>
            <person name="Dasgupta S."/>
            <person name="Kirsebom L.A."/>
        </authorList>
    </citation>
    <scope>NUCLEOTIDE SEQUENCE</scope>
    <source>
        <strain evidence="2">DSM 44203</strain>
    </source>
</reference>
<reference evidence="2" key="2">
    <citation type="submission" date="2020-07" db="EMBL/GenBank/DDBJ databases">
        <authorList>
            <person name="Pettersson B.M.F."/>
            <person name="Behra P.R.K."/>
            <person name="Ramesh M."/>
            <person name="Das S."/>
            <person name="Dasgupta S."/>
            <person name="Kirsebom L.A."/>
        </authorList>
    </citation>
    <scope>NUCLEOTIDE SEQUENCE</scope>
    <source>
        <strain evidence="2">DSM 44203</strain>
    </source>
</reference>
<dbReference type="Proteomes" id="UP000069773">
    <property type="component" value="Unassembled WGS sequence"/>
</dbReference>
<organism evidence="2 4">
    <name type="scientific">Mycolicibacterium novocastrense</name>
    <name type="common">Mycobacterium novocastrense</name>
    <dbReference type="NCBI Taxonomy" id="59813"/>
    <lineage>
        <taxon>Bacteria</taxon>
        <taxon>Bacillati</taxon>
        <taxon>Actinomycetota</taxon>
        <taxon>Actinomycetes</taxon>
        <taxon>Mycobacteriales</taxon>
        <taxon>Mycobacteriaceae</taxon>
        <taxon>Mycolicibacterium</taxon>
    </lineage>
</organism>
<evidence type="ECO:0000313" key="2">
    <source>
        <dbReference type="EMBL" id="MCV7023618.1"/>
    </source>
</evidence>
<dbReference type="EMBL" id="BCTA01000013">
    <property type="protein sequence ID" value="GAT07740.1"/>
    <property type="molecule type" value="Genomic_DNA"/>
</dbReference>
<evidence type="ECO:0000313" key="3">
    <source>
        <dbReference type="Proteomes" id="UP000069773"/>
    </source>
</evidence>
<dbReference type="AlphaFoldDB" id="A0AAW5SHT9"/>